<proteinExistence type="predicted"/>
<name>A0A7W7HM85_9ACTN</name>
<evidence type="ECO:0000313" key="3">
    <source>
        <dbReference type="Proteomes" id="UP000590511"/>
    </source>
</evidence>
<evidence type="ECO:0000313" key="4">
    <source>
        <dbReference type="Proteomes" id="UP000631312"/>
    </source>
</evidence>
<dbReference type="Proteomes" id="UP000590511">
    <property type="component" value="Unassembled WGS sequence"/>
</dbReference>
<organism evidence="2 3">
    <name type="scientific">Actinoplanes lobatus</name>
    <dbReference type="NCBI Taxonomy" id="113568"/>
    <lineage>
        <taxon>Bacteria</taxon>
        <taxon>Bacillati</taxon>
        <taxon>Actinomycetota</taxon>
        <taxon>Actinomycetes</taxon>
        <taxon>Micromonosporales</taxon>
        <taxon>Micromonosporaceae</taxon>
        <taxon>Actinoplanes</taxon>
    </lineage>
</organism>
<reference evidence="2 3" key="1">
    <citation type="submission" date="2020-08" db="EMBL/GenBank/DDBJ databases">
        <title>Sequencing the genomes of 1000 actinobacteria strains.</title>
        <authorList>
            <person name="Klenk H.-P."/>
        </authorList>
    </citation>
    <scope>NUCLEOTIDE SEQUENCE [LARGE SCALE GENOMIC DNA]</scope>
    <source>
        <strain evidence="2 3">DSM 43150</strain>
    </source>
</reference>
<sequence>MADPLIPVAPLRMRHDPGEALLGDDFAGQAAQDDQLRWWHNRAVHDPFGVVQGLGVRFENGVAIVGPGLAYDRNGRELISRAERRITIPAEPQRYRLVLGYRATGGADGPVRLAWSPRTRPLGADGVPLALGDGTVFAPPRARPIAAPRIGHGVVLPGSNGWRVWREPLAGEQRLVGLQLRVDTSASGFTAVPCYFVQFTGAMWGPEVPDFLTVPFEHVAEPTRDGFTYRLLIPRFVRITSPAGEDPEELFGSFFRVIQSSLVWTGVQQHGSPSEGDR</sequence>
<dbReference type="EMBL" id="BOMP01000099">
    <property type="protein sequence ID" value="GIE43023.1"/>
    <property type="molecule type" value="Genomic_DNA"/>
</dbReference>
<dbReference type="Proteomes" id="UP000631312">
    <property type="component" value="Unassembled WGS sequence"/>
</dbReference>
<comment type="caution">
    <text evidence="2">The sequence shown here is derived from an EMBL/GenBank/DDBJ whole genome shotgun (WGS) entry which is preliminary data.</text>
</comment>
<accession>A0A7W7HM85</accession>
<evidence type="ECO:0000313" key="2">
    <source>
        <dbReference type="EMBL" id="MBB4753117.1"/>
    </source>
</evidence>
<reference evidence="1 4" key="2">
    <citation type="submission" date="2021-01" db="EMBL/GenBank/DDBJ databases">
        <title>Whole genome shotgun sequence of Actinoplanes lobatus NBRC 12513.</title>
        <authorList>
            <person name="Komaki H."/>
            <person name="Tamura T."/>
        </authorList>
    </citation>
    <scope>NUCLEOTIDE SEQUENCE [LARGE SCALE GENOMIC DNA]</scope>
    <source>
        <strain evidence="1 4">NBRC 12513</strain>
    </source>
</reference>
<protein>
    <submittedName>
        <fullName evidence="2">Uncharacterized protein</fullName>
    </submittedName>
</protein>
<dbReference type="EMBL" id="JACHNC010000001">
    <property type="protein sequence ID" value="MBB4753117.1"/>
    <property type="molecule type" value="Genomic_DNA"/>
</dbReference>
<dbReference type="AlphaFoldDB" id="A0A7W7HM85"/>
<gene>
    <name evidence="1" type="ORF">Alo02nite_59210</name>
    <name evidence="2" type="ORF">BJ964_007278</name>
</gene>
<keyword evidence="4" id="KW-1185">Reference proteome</keyword>
<evidence type="ECO:0000313" key="1">
    <source>
        <dbReference type="EMBL" id="GIE43023.1"/>
    </source>
</evidence>
<dbReference type="RefSeq" id="WP_188124854.1">
    <property type="nucleotide sequence ID" value="NZ_BOMP01000099.1"/>
</dbReference>